<dbReference type="GeneID" id="77948309"/>
<organism evidence="1 2">
    <name type="scientific">Salmonella phage SE131</name>
    <dbReference type="NCBI Taxonomy" id="2081631"/>
    <lineage>
        <taxon>Viruses</taxon>
        <taxon>Duplodnaviria</taxon>
        <taxon>Heunggongvirae</taxon>
        <taxon>Uroviricota</taxon>
        <taxon>Caudoviricetes</taxon>
        <taxon>Grimontviridae</taxon>
        <taxon>Moazamivirus</taxon>
        <taxon>Moazamivirus SE131</taxon>
    </lineage>
</organism>
<proteinExistence type="predicted"/>
<dbReference type="KEGG" id="vg:77948309"/>
<dbReference type="EMBL" id="MG873442">
    <property type="protein sequence ID" value="AVJ48190.1"/>
    <property type="molecule type" value="Genomic_DNA"/>
</dbReference>
<keyword evidence="2" id="KW-1185">Reference proteome</keyword>
<sequence length="192" mass="21668">MFITVNSGNIMSISTEKDDVFAQLKSIYDAYHSNYVRQSANQHSYMVRNYGSAEAYASSQLTGIRVYDIGDNFRVGSVYDIGRRKDTNIIDLTDEFLDIETTEVIIGYHVTARVVKKGLKSTGKTVVVVNQVQGDKIETPAQIKELYDKMVRINVRVEGWGAMTVSPDSLDEYKRTAQTKQLRVVKLKAKPE</sequence>
<evidence type="ECO:0000313" key="1">
    <source>
        <dbReference type="EMBL" id="AVJ48190.1"/>
    </source>
</evidence>
<dbReference type="Proteomes" id="UP000240649">
    <property type="component" value="Segment"/>
</dbReference>
<accession>A0A2P1CAE3</accession>
<protein>
    <submittedName>
        <fullName evidence="1">Uncharacterized protein</fullName>
    </submittedName>
</protein>
<dbReference type="RefSeq" id="YP_010672039.1">
    <property type="nucleotide sequence ID" value="NC_070974.1"/>
</dbReference>
<reference evidence="1 2" key="1">
    <citation type="submission" date="2018-01" db="EMBL/GenBank/DDBJ databases">
        <title>Draft Genome Sequence of Salmonella Enteritidis Phage SE131.</title>
        <authorList>
            <person name="Kim Y."/>
            <person name="Han B.K."/>
            <person name="Kim H."/>
            <person name="Kim D."/>
        </authorList>
    </citation>
    <scope>NUCLEOTIDE SEQUENCE [LARGE SCALE GENOMIC DNA]</scope>
</reference>
<evidence type="ECO:0000313" key="2">
    <source>
        <dbReference type="Proteomes" id="UP000240649"/>
    </source>
</evidence>
<name>A0A2P1CAE3_9CAUD</name>